<dbReference type="RefSeq" id="WP_388038722.1">
    <property type="nucleotide sequence ID" value="NZ_JBHUEK010000018.1"/>
</dbReference>
<dbReference type="SUPFAM" id="SSF53649">
    <property type="entry name" value="Alkaline phosphatase-like"/>
    <property type="match status" value="1"/>
</dbReference>
<proteinExistence type="predicted"/>
<reference evidence="2" key="1">
    <citation type="journal article" date="2019" name="Int. J. Syst. Evol. Microbiol.">
        <title>The Global Catalogue of Microorganisms (GCM) 10K type strain sequencing project: providing services to taxonomists for standard genome sequencing and annotation.</title>
        <authorList>
            <consortium name="The Broad Institute Genomics Platform"/>
            <consortium name="The Broad Institute Genome Sequencing Center for Infectious Disease"/>
            <person name="Wu L."/>
            <person name="Ma J."/>
        </authorList>
    </citation>
    <scope>NUCLEOTIDE SEQUENCE [LARGE SCALE GENOMIC DNA]</scope>
    <source>
        <strain evidence="2">CCUG 15531</strain>
    </source>
</reference>
<evidence type="ECO:0000313" key="1">
    <source>
        <dbReference type="EMBL" id="MFD1779493.1"/>
    </source>
</evidence>
<dbReference type="Gene3D" id="3.40.720.10">
    <property type="entry name" value="Alkaline Phosphatase, subunit A"/>
    <property type="match status" value="1"/>
</dbReference>
<gene>
    <name evidence="1" type="ORF">ACFSFW_12495</name>
</gene>
<comment type="caution">
    <text evidence="1">The sequence shown here is derived from an EMBL/GenBank/DDBJ whole genome shotgun (WGS) entry which is preliminary data.</text>
</comment>
<organism evidence="1 2">
    <name type="scientific">Fredinandcohnia salidurans</name>
    <dbReference type="NCBI Taxonomy" id="2595041"/>
    <lineage>
        <taxon>Bacteria</taxon>
        <taxon>Bacillati</taxon>
        <taxon>Bacillota</taxon>
        <taxon>Bacilli</taxon>
        <taxon>Bacillales</taxon>
        <taxon>Bacillaceae</taxon>
        <taxon>Fredinandcohnia</taxon>
    </lineage>
</organism>
<keyword evidence="2" id="KW-1185">Reference proteome</keyword>
<dbReference type="InterPro" id="IPR017850">
    <property type="entry name" value="Alkaline_phosphatase_core_sf"/>
</dbReference>
<dbReference type="CDD" id="cd16018">
    <property type="entry name" value="Enpp"/>
    <property type="match status" value="1"/>
</dbReference>
<name>A0ABW4MNK6_9BACI</name>
<accession>A0ABW4MNK6</accession>
<dbReference type="EMBL" id="JBHUEK010000018">
    <property type="protein sequence ID" value="MFD1779493.1"/>
    <property type="molecule type" value="Genomic_DNA"/>
</dbReference>
<dbReference type="PANTHER" id="PTHR10151:SF120">
    <property type="entry name" value="BIS(5'-ADENOSYL)-TRIPHOSPHATASE"/>
    <property type="match status" value="1"/>
</dbReference>
<evidence type="ECO:0000313" key="2">
    <source>
        <dbReference type="Proteomes" id="UP001597227"/>
    </source>
</evidence>
<protein>
    <submittedName>
        <fullName evidence="1">Alkaline phosphatase family protein</fullName>
    </submittedName>
</protein>
<sequence length="444" mass="50383">MSRLTDYLLVISFDCLSSLDFPIIKELPNFKKLLEHASFCRNVETIYPSVTYPCHATIVTGRYPKNHGIVNNTFLQPGRLSPDWYWHRQHVKGTTLFDEAKKAGMKTAALLWPVTAKAKIDYNMPEIFANRPWHNQIFVSLFNGSPLYQLDMNRKFGHLRNGLNQPELDDFVLESTVETIKTRKPNLMLVHFVDLDSQRHYHGFSSDEAMAALRRHDERLGRIMNALKESGIYEKTTIIALGDHSALDESRAVKLNVLFRKSGLITVNTDGSLKDWKAYCKSCDGSAYIYLKEKNDTNTKEQVRSLLTELIEHEDNGIERILSSSEAKEKGADDNAAFMIEARLGYYFKEQLDGEYIDEIQVEDVREKRYTFASHGYSPEKENYTTVLIASGKGIRPNIEIPAMHLVDEGPTFARLLGLDLGKTDGRAIEELLADHGDGSPGSL</sequence>
<dbReference type="Pfam" id="PF01663">
    <property type="entry name" value="Phosphodiest"/>
    <property type="match status" value="1"/>
</dbReference>
<dbReference type="Proteomes" id="UP001597227">
    <property type="component" value="Unassembled WGS sequence"/>
</dbReference>
<dbReference type="InterPro" id="IPR002591">
    <property type="entry name" value="Phosphodiest/P_Trfase"/>
</dbReference>
<dbReference type="PANTHER" id="PTHR10151">
    <property type="entry name" value="ECTONUCLEOTIDE PYROPHOSPHATASE/PHOSPHODIESTERASE"/>
    <property type="match status" value="1"/>
</dbReference>